<reference evidence="3" key="1">
    <citation type="submission" date="2025-08" db="UniProtKB">
        <authorList>
            <consortium name="Ensembl"/>
        </authorList>
    </citation>
    <scope>IDENTIFICATION</scope>
</reference>
<dbReference type="Ensembl" id="ENSLLET00000001884.1">
    <property type="protein sequence ID" value="ENSLLEP00000001802.1"/>
    <property type="gene ID" value="ENSLLEG00000001168.1"/>
</dbReference>
<dbReference type="PANTHER" id="PTHR15901">
    <property type="entry name" value="TESTICULAR HAPLOID EXPRESSED GENE PROTEIN"/>
    <property type="match status" value="1"/>
</dbReference>
<keyword evidence="4" id="KW-1185">Reference proteome</keyword>
<organism evidence="3 4">
    <name type="scientific">Leptobrachium leishanense</name>
    <name type="common">Leishan spiny toad</name>
    <dbReference type="NCBI Taxonomy" id="445787"/>
    <lineage>
        <taxon>Eukaryota</taxon>
        <taxon>Metazoa</taxon>
        <taxon>Chordata</taxon>
        <taxon>Craniata</taxon>
        <taxon>Vertebrata</taxon>
        <taxon>Euteleostomi</taxon>
        <taxon>Amphibia</taxon>
        <taxon>Batrachia</taxon>
        <taxon>Anura</taxon>
        <taxon>Pelobatoidea</taxon>
        <taxon>Megophryidae</taxon>
        <taxon>Leptobrachium</taxon>
    </lineage>
</organism>
<evidence type="ECO:0000256" key="2">
    <source>
        <dbReference type="SAM" id="MobiDB-lite"/>
    </source>
</evidence>
<dbReference type="GeneTree" id="ENSGT00940000154630"/>
<name>A0A8C5LQN1_9ANUR</name>
<sequence length="250" mass="27853">MSVTETSLSNDNRLNFLAHHKVDLLVEWNRPSVYWPTKAPSMSQCGLSKRQEELSQPKHVHKQYKQDRPSAVWPVKSSSLLAASSPRIEQLAQAKQVNSEWRRDRPACSIVSEAAKKVTASPRVVQLAMPKQRPSSAPTDTIKFHEKRDDSACSKSLGTPTSRTEALATPKVQHPDFQHDLPVERKVPASALHAQASDRVCQLAKPKIRKGINEGYDPYKISPATKNADASSRTLELSVPPGRRVRTKKV</sequence>
<dbReference type="Proteomes" id="UP000694569">
    <property type="component" value="Unplaced"/>
</dbReference>
<proteinExistence type="predicted"/>
<dbReference type="InterPro" id="IPR042401">
    <property type="entry name" value="SPMAP2-like"/>
</dbReference>
<accession>A0A8C5LQN1</accession>
<dbReference type="AlphaFoldDB" id="A0A8C5LQN1"/>
<evidence type="ECO:0000313" key="4">
    <source>
        <dbReference type="Proteomes" id="UP000694569"/>
    </source>
</evidence>
<dbReference type="SMART" id="SM00705">
    <property type="entry name" value="THEG"/>
    <property type="match status" value="5"/>
</dbReference>
<dbReference type="GO" id="GO:0007283">
    <property type="term" value="P:spermatogenesis"/>
    <property type="evidence" value="ECO:0007669"/>
    <property type="project" value="TreeGrafter"/>
</dbReference>
<dbReference type="PANTHER" id="PTHR15901:SF16">
    <property type="entry name" value="TESTICULAR HAPLOID EXPRESSED GENE PROTEIN"/>
    <property type="match status" value="1"/>
</dbReference>
<protein>
    <recommendedName>
        <fullName evidence="5">Testicular haploid expressed gene protein-like</fullName>
    </recommendedName>
</protein>
<feature type="compositionally biased region" description="Polar residues" evidence="2">
    <location>
        <begin position="224"/>
        <end position="235"/>
    </location>
</feature>
<feature type="region of interest" description="Disordered" evidence="2">
    <location>
        <begin position="212"/>
        <end position="250"/>
    </location>
</feature>
<keyword evidence="1" id="KW-0677">Repeat</keyword>
<evidence type="ECO:0008006" key="5">
    <source>
        <dbReference type="Google" id="ProtNLM"/>
    </source>
</evidence>
<reference evidence="3" key="2">
    <citation type="submission" date="2025-09" db="UniProtKB">
        <authorList>
            <consortium name="Ensembl"/>
        </authorList>
    </citation>
    <scope>IDENTIFICATION</scope>
</reference>
<evidence type="ECO:0000313" key="3">
    <source>
        <dbReference type="Ensembl" id="ENSLLEP00000001802.1"/>
    </source>
</evidence>
<dbReference type="OrthoDB" id="25466at2759"/>
<dbReference type="Pfam" id="PF14912">
    <property type="entry name" value="THEG"/>
    <property type="match status" value="2"/>
</dbReference>
<evidence type="ECO:0000256" key="1">
    <source>
        <dbReference type="ARBA" id="ARBA00022737"/>
    </source>
</evidence>
<dbReference type="InterPro" id="IPR006623">
    <property type="entry name" value="THEG"/>
</dbReference>